<dbReference type="SUPFAM" id="SSF46785">
    <property type="entry name" value="Winged helix' DNA-binding domain"/>
    <property type="match status" value="1"/>
</dbReference>
<dbReference type="SUPFAM" id="SSF53850">
    <property type="entry name" value="Periplasmic binding protein-like II"/>
    <property type="match status" value="1"/>
</dbReference>
<dbReference type="PANTHER" id="PTHR30537:SF5">
    <property type="entry name" value="HTH-TYPE TRANSCRIPTIONAL ACTIVATOR TTDR-RELATED"/>
    <property type="match status" value="1"/>
</dbReference>
<evidence type="ECO:0000313" key="7">
    <source>
        <dbReference type="Proteomes" id="UP001627408"/>
    </source>
</evidence>
<proteinExistence type="inferred from homology"/>
<evidence type="ECO:0000259" key="5">
    <source>
        <dbReference type="PROSITE" id="PS50931"/>
    </source>
</evidence>
<accession>A0ABW8UNU4</accession>
<reference evidence="6 7" key="1">
    <citation type="submission" date="2024-08" db="EMBL/GenBank/DDBJ databases">
        <title>Tateyamaria sp. nov., isolated from marine algae.</title>
        <authorList>
            <person name="Choi B.J."/>
            <person name="Kim J.M."/>
            <person name="Lee J.K."/>
            <person name="Choi D.G."/>
            <person name="Bayburt H."/>
            <person name="Baek J.H."/>
            <person name="Han D.M."/>
            <person name="Jeon C.O."/>
        </authorList>
    </citation>
    <scope>NUCLEOTIDE SEQUENCE [LARGE SCALE GENOMIC DNA]</scope>
    <source>
        <strain evidence="6 7">KMU-156</strain>
    </source>
</reference>
<dbReference type="PROSITE" id="PS50931">
    <property type="entry name" value="HTH_LYSR"/>
    <property type="match status" value="1"/>
</dbReference>
<evidence type="ECO:0000256" key="4">
    <source>
        <dbReference type="ARBA" id="ARBA00023163"/>
    </source>
</evidence>
<dbReference type="InterPro" id="IPR036388">
    <property type="entry name" value="WH-like_DNA-bd_sf"/>
</dbReference>
<comment type="caution">
    <text evidence="6">The sequence shown here is derived from an EMBL/GenBank/DDBJ whole genome shotgun (WGS) entry which is preliminary data.</text>
</comment>
<feature type="domain" description="HTH lysR-type" evidence="5">
    <location>
        <begin position="1"/>
        <end position="58"/>
    </location>
</feature>
<dbReference type="Pfam" id="PF00126">
    <property type="entry name" value="HTH_1"/>
    <property type="match status" value="1"/>
</dbReference>
<evidence type="ECO:0000256" key="3">
    <source>
        <dbReference type="ARBA" id="ARBA00023125"/>
    </source>
</evidence>
<dbReference type="PANTHER" id="PTHR30537">
    <property type="entry name" value="HTH-TYPE TRANSCRIPTIONAL REGULATOR"/>
    <property type="match status" value="1"/>
</dbReference>
<dbReference type="EMBL" id="JBHDIY010000002">
    <property type="protein sequence ID" value="MFL4468788.1"/>
    <property type="molecule type" value="Genomic_DNA"/>
</dbReference>
<dbReference type="Gene3D" id="1.10.10.10">
    <property type="entry name" value="Winged helix-like DNA-binding domain superfamily/Winged helix DNA-binding domain"/>
    <property type="match status" value="1"/>
</dbReference>
<evidence type="ECO:0000256" key="2">
    <source>
        <dbReference type="ARBA" id="ARBA00023015"/>
    </source>
</evidence>
<dbReference type="CDD" id="cd08422">
    <property type="entry name" value="PBP2_CrgA_like"/>
    <property type="match status" value="1"/>
</dbReference>
<dbReference type="InterPro" id="IPR058163">
    <property type="entry name" value="LysR-type_TF_proteobact-type"/>
</dbReference>
<dbReference type="InterPro" id="IPR036390">
    <property type="entry name" value="WH_DNA-bd_sf"/>
</dbReference>
<dbReference type="Gene3D" id="3.40.190.290">
    <property type="match status" value="1"/>
</dbReference>
<dbReference type="Pfam" id="PF03466">
    <property type="entry name" value="LysR_substrate"/>
    <property type="match status" value="1"/>
</dbReference>
<sequence>MDTNALRTLQLVAHHGSFAGAARVLDIDPSSVSRIVAGVEAQLGLRLFQRSTRQLTVTEAGALYLGRIGPLLDDLDLARDAAAQVGAQPSGRVRLTASVAFGQEVIVPRLAALHDALPEIELEMLLSDQPVDLVAAQVDLAVRLAPAPKGDLISTRLMTTRYRVVASSAWVAQFGMPEGPEALRDLACLRMTLPEYRTEWRFRRNDAAVIVPVSGPFLISNALALRAAARDGLGPALLADWMTDDDVSQGTLIDLFPAHDVTATAFDTGAWMLYPSRAYLPAKVRAVMDFLRRQVRLGRA</sequence>
<keyword evidence="3" id="KW-0238">DNA-binding</keyword>
<comment type="similarity">
    <text evidence="1">Belongs to the LysR transcriptional regulatory family.</text>
</comment>
<name>A0ABW8UNU4_9RHOB</name>
<dbReference type="InterPro" id="IPR000847">
    <property type="entry name" value="LysR_HTH_N"/>
</dbReference>
<evidence type="ECO:0000256" key="1">
    <source>
        <dbReference type="ARBA" id="ARBA00009437"/>
    </source>
</evidence>
<keyword evidence="4" id="KW-0804">Transcription</keyword>
<protein>
    <submittedName>
        <fullName evidence="6">LysR family transcriptional regulator</fullName>
    </submittedName>
</protein>
<keyword evidence="2" id="KW-0805">Transcription regulation</keyword>
<dbReference type="Proteomes" id="UP001627408">
    <property type="component" value="Unassembled WGS sequence"/>
</dbReference>
<dbReference type="InterPro" id="IPR005119">
    <property type="entry name" value="LysR_subst-bd"/>
</dbReference>
<dbReference type="RefSeq" id="WP_407590532.1">
    <property type="nucleotide sequence ID" value="NZ_JBHDIY010000002.1"/>
</dbReference>
<keyword evidence="7" id="KW-1185">Reference proteome</keyword>
<evidence type="ECO:0000313" key="6">
    <source>
        <dbReference type="EMBL" id="MFL4468788.1"/>
    </source>
</evidence>
<gene>
    <name evidence="6" type="ORF">ACERZ8_02450</name>
</gene>
<organism evidence="6 7">
    <name type="scientific">Tateyamaria armeniaca</name>
    <dbReference type="NCBI Taxonomy" id="2518930"/>
    <lineage>
        <taxon>Bacteria</taxon>
        <taxon>Pseudomonadati</taxon>
        <taxon>Pseudomonadota</taxon>
        <taxon>Alphaproteobacteria</taxon>
        <taxon>Rhodobacterales</taxon>
        <taxon>Roseobacteraceae</taxon>
        <taxon>Tateyamaria</taxon>
    </lineage>
</organism>